<name>A0AAD7E4F7_9AGAR</name>
<feature type="transmembrane region" description="Helical" evidence="1">
    <location>
        <begin position="136"/>
        <end position="159"/>
    </location>
</feature>
<dbReference type="EMBL" id="JARJCW010000002">
    <property type="protein sequence ID" value="KAJ7228388.1"/>
    <property type="molecule type" value="Genomic_DNA"/>
</dbReference>
<evidence type="ECO:0000313" key="4">
    <source>
        <dbReference type="Proteomes" id="UP001219525"/>
    </source>
</evidence>
<evidence type="ECO:0000256" key="1">
    <source>
        <dbReference type="SAM" id="Phobius"/>
    </source>
</evidence>
<keyword evidence="4" id="KW-1185">Reference proteome</keyword>
<evidence type="ECO:0000256" key="2">
    <source>
        <dbReference type="SAM" id="SignalP"/>
    </source>
</evidence>
<evidence type="ECO:0000313" key="3">
    <source>
        <dbReference type="EMBL" id="KAJ7228388.1"/>
    </source>
</evidence>
<proteinExistence type="predicted"/>
<feature type="transmembrane region" description="Helical" evidence="1">
    <location>
        <begin position="93"/>
        <end position="115"/>
    </location>
</feature>
<keyword evidence="2" id="KW-0732">Signal</keyword>
<feature type="non-terminal residue" evidence="3">
    <location>
        <position position="209"/>
    </location>
</feature>
<organism evidence="3 4">
    <name type="scientific">Mycena pura</name>
    <dbReference type="NCBI Taxonomy" id="153505"/>
    <lineage>
        <taxon>Eukaryota</taxon>
        <taxon>Fungi</taxon>
        <taxon>Dikarya</taxon>
        <taxon>Basidiomycota</taxon>
        <taxon>Agaricomycotina</taxon>
        <taxon>Agaricomycetes</taxon>
        <taxon>Agaricomycetidae</taxon>
        <taxon>Agaricales</taxon>
        <taxon>Marasmiineae</taxon>
        <taxon>Mycenaceae</taxon>
        <taxon>Mycena</taxon>
    </lineage>
</organism>
<dbReference type="AlphaFoldDB" id="A0AAD7E4F7"/>
<protein>
    <submittedName>
        <fullName evidence="3">Uncharacterized protein</fullName>
    </submittedName>
</protein>
<keyword evidence="1" id="KW-0472">Membrane</keyword>
<feature type="transmembrane region" description="Helical" evidence="1">
    <location>
        <begin position="179"/>
        <end position="204"/>
    </location>
</feature>
<keyword evidence="1" id="KW-0812">Transmembrane</keyword>
<sequence length="209" mass="22730">MAWTVFFLTLFTYLAPAQMLHTRTALVTVTPSTLLVHNSTFNPSEKVDGPSVFLGLLGSCSRVKNNAHVGCTNASTHPVYNLSVLPSRAPSHFLSASQAAAIAAAVGLSFSYAFFVGHTLQAFNIKYLDQPVLHHFIAFFGVMGFLIGLTVFLVMRLWLGKAVDDFNLIVSDQGTKGPQLIASVGNGFIIVWFAYAFHTAPLYVSMVRL</sequence>
<reference evidence="3" key="1">
    <citation type="submission" date="2023-03" db="EMBL/GenBank/DDBJ databases">
        <title>Massive genome expansion in bonnet fungi (Mycena s.s.) driven by repeated elements and novel gene families across ecological guilds.</title>
        <authorList>
            <consortium name="Lawrence Berkeley National Laboratory"/>
            <person name="Harder C.B."/>
            <person name="Miyauchi S."/>
            <person name="Viragh M."/>
            <person name="Kuo A."/>
            <person name="Thoen E."/>
            <person name="Andreopoulos B."/>
            <person name="Lu D."/>
            <person name="Skrede I."/>
            <person name="Drula E."/>
            <person name="Henrissat B."/>
            <person name="Morin E."/>
            <person name="Kohler A."/>
            <person name="Barry K."/>
            <person name="LaButti K."/>
            <person name="Morin E."/>
            <person name="Salamov A."/>
            <person name="Lipzen A."/>
            <person name="Mereny Z."/>
            <person name="Hegedus B."/>
            <person name="Baldrian P."/>
            <person name="Stursova M."/>
            <person name="Weitz H."/>
            <person name="Taylor A."/>
            <person name="Grigoriev I.V."/>
            <person name="Nagy L.G."/>
            <person name="Martin F."/>
            <person name="Kauserud H."/>
        </authorList>
    </citation>
    <scope>NUCLEOTIDE SEQUENCE</scope>
    <source>
        <strain evidence="3">9144</strain>
    </source>
</reference>
<accession>A0AAD7E4F7</accession>
<gene>
    <name evidence="3" type="ORF">GGX14DRAFT_612636</name>
</gene>
<comment type="caution">
    <text evidence="3">The sequence shown here is derived from an EMBL/GenBank/DDBJ whole genome shotgun (WGS) entry which is preliminary data.</text>
</comment>
<feature type="chain" id="PRO_5042218312" evidence="2">
    <location>
        <begin position="20"/>
        <end position="209"/>
    </location>
</feature>
<keyword evidence="1" id="KW-1133">Transmembrane helix</keyword>
<dbReference type="Proteomes" id="UP001219525">
    <property type="component" value="Unassembled WGS sequence"/>
</dbReference>
<feature type="signal peptide" evidence="2">
    <location>
        <begin position="1"/>
        <end position="19"/>
    </location>
</feature>